<organism evidence="1 2">
    <name type="scientific">Eumeta variegata</name>
    <name type="common">Bagworm moth</name>
    <name type="synonym">Eumeta japonica</name>
    <dbReference type="NCBI Taxonomy" id="151549"/>
    <lineage>
        <taxon>Eukaryota</taxon>
        <taxon>Metazoa</taxon>
        <taxon>Ecdysozoa</taxon>
        <taxon>Arthropoda</taxon>
        <taxon>Hexapoda</taxon>
        <taxon>Insecta</taxon>
        <taxon>Pterygota</taxon>
        <taxon>Neoptera</taxon>
        <taxon>Endopterygota</taxon>
        <taxon>Lepidoptera</taxon>
        <taxon>Glossata</taxon>
        <taxon>Ditrysia</taxon>
        <taxon>Tineoidea</taxon>
        <taxon>Psychidae</taxon>
        <taxon>Oiketicinae</taxon>
        <taxon>Eumeta</taxon>
    </lineage>
</organism>
<sequence>MVTEKQTPPRTRFGQSTVGAVFRRQRTGSRNNSITGPVGIEASAEKRGRVALSRADSSIKWILNCQVRPDRCHLDGAAVKRGINLYRSFAKQLNINFGIVPEASLSPIFPVPILDNDMVANPEPNTSALVNLRDPRAPAPAWASGCVVRASIESPSLAPFAFHAQGGMF</sequence>
<accession>A0A4C1WHU1</accession>
<evidence type="ECO:0000313" key="1">
    <source>
        <dbReference type="EMBL" id="GBP50440.1"/>
    </source>
</evidence>
<dbReference type="AlphaFoldDB" id="A0A4C1WHU1"/>
<keyword evidence="2" id="KW-1185">Reference proteome</keyword>
<evidence type="ECO:0000313" key="2">
    <source>
        <dbReference type="Proteomes" id="UP000299102"/>
    </source>
</evidence>
<proteinExistence type="predicted"/>
<dbReference type="EMBL" id="BGZK01000566">
    <property type="protein sequence ID" value="GBP50440.1"/>
    <property type="molecule type" value="Genomic_DNA"/>
</dbReference>
<dbReference type="Proteomes" id="UP000299102">
    <property type="component" value="Unassembled WGS sequence"/>
</dbReference>
<protein>
    <submittedName>
        <fullName evidence="1">Uncharacterized protein</fullName>
    </submittedName>
</protein>
<name>A0A4C1WHU1_EUMVA</name>
<gene>
    <name evidence="1" type="ORF">EVAR_96676_1</name>
</gene>
<comment type="caution">
    <text evidence="1">The sequence shown here is derived from an EMBL/GenBank/DDBJ whole genome shotgun (WGS) entry which is preliminary data.</text>
</comment>
<reference evidence="1 2" key="1">
    <citation type="journal article" date="2019" name="Commun. Biol.">
        <title>The bagworm genome reveals a unique fibroin gene that provides high tensile strength.</title>
        <authorList>
            <person name="Kono N."/>
            <person name="Nakamura H."/>
            <person name="Ohtoshi R."/>
            <person name="Tomita M."/>
            <person name="Numata K."/>
            <person name="Arakawa K."/>
        </authorList>
    </citation>
    <scope>NUCLEOTIDE SEQUENCE [LARGE SCALE GENOMIC DNA]</scope>
</reference>